<feature type="coiled-coil region" evidence="6">
    <location>
        <begin position="294"/>
        <end position="321"/>
    </location>
</feature>
<dbReference type="Pfam" id="PF02272">
    <property type="entry name" value="DHHA1"/>
    <property type="match status" value="1"/>
</dbReference>
<protein>
    <recommendedName>
        <fullName evidence="2">Single-stranded-DNA-specific exonuclease RecJ</fullName>
    </recommendedName>
</protein>
<dbReference type="Proteomes" id="UP000009320">
    <property type="component" value="Unassembled WGS sequence"/>
</dbReference>
<evidence type="ECO:0000256" key="4">
    <source>
        <dbReference type="ARBA" id="ARBA00022801"/>
    </source>
</evidence>
<keyword evidence="6" id="KW-0175">Coiled coil</keyword>
<feature type="domain" description="RecJ OB" evidence="10">
    <location>
        <begin position="444"/>
        <end position="548"/>
    </location>
</feature>
<dbReference type="Pfam" id="PF17768">
    <property type="entry name" value="RecJ_OB"/>
    <property type="match status" value="1"/>
</dbReference>
<evidence type="ECO:0000256" key="6">
    <source>
        <dbReference type="SAM" id="Coils"/>
    </source>
</evidence>
<evidence type="ECO:0000256" key="2">
    <source>
        <dbReference type="ARBA" id="ARBA00019841"/>
    </source>
</evidence>
<gene>
    <name evidence="11" type="ORF">BN55_03835</name>
</gene>
<keyword evidence="12" id="KW-1185">Reference proteome</keyword>
<dbReference type="InterPro" id="IPR051673">
    <property type="entry name" value="SSDNA_exonuclease_RecJ"/>
</dbReference>
<dbReference type="EMBL" id="CAKE01000001">
    <property type="protein sequence ID" value="CCI81054.1"/>
    <property type="molecule type" value="Genomic_DNA"/>
</dbReference>
<sequence length="758" mass="85863">MEWKQRQASPLSQDLIDQFQLSPLQAKLFSLRGINTAKDLSFWFDATEENLADPFLMHDMDKAIDRINQAIDNGEKITIYGDYDADGITATTIMVETLQILGADVHFFIPNRFKDGYGPSLDRYKDIVADGTKLIITVDNGVTGIDEVAYAKKNGVDTIVTDHHTFQDQKPDSYAIVHCNYPGQKYPFDDYCGAGVAYTIARALMQDPMSDMLELAMIGTIGDMVKVSGEGHVIVKRGLEMLNQTQRPGLRALIKLAGLNLGSINETDIGFNIAPRLNAVGRLDNAELAVDLLLTDDEQQAQALAEKIESLNEERKDLTASVYQDCLKSVKDNGWGQRNTLVIYNPDFHEGVLGLVANKVVEHTHKPTIILTKGENGQLKGSGRSIEGVNLFNALEPMKDELLTQFGGHDFACGLSLEEDNLENLRQAFEKSFKVETNLEKKYYDLELDFDEVGTGILEEIEHVGPFGTDNEQPIFSISEPQIEHFYKIGKDKTHVKFDVSKNNKKLDVVGFNKPFLNQNLMPFIDQLFVTLSANRWQKRVSLQAMIEGISFAAPRLAVPSRIFDMRQENYVMGFADKYLLFNEKNRSWAVNNLGIDESRIGLVDGYDSQNESIVLLDTPSDSKQLVNAFENSYNQLYLRFLVDELPVQNIPNKTYFAKTLKYIYTHPNLRPEDYQSVAPYLGLDYQSVLFILRVFFELKFVRYQDGHLKPVENPQNQPLNNSKYLQKISAELKFVRQLKTMPSNQLINYAAQFRKKL</sequence>
<dbReference type="Pfam" id="PF10141">
    <property type="entry name" value="ssDNA-exonuc_C"/>
    <property type="match status" value="1"/>
</dbReference>
<keyword evidence="5 11" id="KW-0269">Exonuclease</keyword>
<proteinExistence type="inferred from homology"/>
<dbReference type="GeneID" id="82846335"/>
<reference evidence="11 12" key="1">
    <citation type="submission" date="2012-06" db="EMBL/GenBank/DDBJ databases">
        <title>Draft Genome Sequence of Lactobacillus hominis Strain CRBIP 24.179T, isolated from human intestine.</title>
        <authorList>
            <person name="Cousin S."/>
            <person name="Ma L."/>
            <person name="Bizet C."/>
            <person name="Loux V."/>
            <person name="Bouchier C."/>
            <person name="Clermont D."/>
            <person name="Creno S."/>
        </authorList>
    </citation>
    <scope>NUCLEOTIDE SEQUENCE [LARGE SCALE GENOMIC DNA]</scope>
    <source>
        <strain evidence="12">CRBIP 24.179T</strain>
    </source>
</reference>
<dbReference type="InterPro" id="IPR001667">
    <property type="entry name" value="DDH_dom"/>
</dbReference>
<dbReference type="PANTHER" id="PTHR30255">
    <property type="entry name" value="SINGLE-STRANDED-DNA-SPECIFIC EXONUCLEASE RECJ"/>
    <property type="match status" value="1"/>
</dbReference>
<dbReference type="InterPro" id="IPR041122">
    <property type="entry name" value="RecJ_OB"/>
</dbReference>
<evidence type="ECO:0000259" key="9">
    <source>
        <dbReference type="Pfam" id="PF10141"/>
    </source>
</evidence>
<dbReference type="GO" id="GO:0008409">
    <property type="term" value="F:5'-3' exonuclease activity"/>
    <property type="evidence" value="ECO:0007669"/>
    <property type="project" value="InterPro"/>
</dbReference>
<dbReference type="InterPro" id="IPR003156">
    <property type="entry name" value="DHHA1_dom"/>
</dbReference>
<dbReference type="NCBIfam" id="TIGR00644">
    <property type="entry name" value="recJ"/>
    <property type="match status" value="1"/>
</dbReference>
<comment type="caution">
    <text evidence="11">The sequence shown here is derived from an EMBL/GenBank/DDBJ whole genome shotgun (WGS) entry which is preliminary data.</text>
</comment>
<dbReference type="OrthoDB" id="9809852at2"/>
<comment type="similarity">
    <text evidence="1">Belongs to the RecJ family.</text>
</comment>
<keyword evidence="4 11" id="KW-0378">Hydrolase</keyword>
<evidence type="ECO:0000256" key="3">
    <source>
        <dbReference type="ARBA" id="ARBA00022722"/>
    </source>
</evidence>
<dbReference type="Pfam" id="PF01368">
    <property type="entry name" value="DHH"/>
    <property type="match status" value="1"/>
</dbReference>
<evidence type="ECO:0000313" key="11">
    <source>
        <dbReference type="EMBL" id="CCI81054.1"/>
    </source>
</evidence>
<dbReference type="Gene3D" id="3.10.310.30">
    <property type="match status" value="1"/>
</dbReference>
<dbReference type="eggNOG" id="COG0608">
    <property type="taxonomic scope" value="Bacteria"/>
</dbReference>
<name>I7L8Z6_9LACO</name>
<dbReference type="GO" id="GO:0006281">
    <property type="term" value="P:DNA repair"/>
    <property type="evidence" value="ECO:0007669"/>
    <property type="project" value="InterPro"/>
</dbReference>
<dbReference type="STRING" id="1423758.FC41_GL000184"/>
<evidence type="ECO:0000313" key="12">
    <source>
        <dbReference type="Proteomes" id="UP000009320"/>
    </source>
</evidence>
<dbReference type="PATRIC" id="fig|1423758.3.peg.188"/>
<dbReference type="InterPro" id="IPR018779">
    <property type="entry name" value="RecJ_C"/>
</dbReference>
<evidence type="ECO:0000259" key="7">
    <source>
        <dbReference type="Pfam" id="PF01368"/>
    </source>
</evidence>
<dbReference type="Gene3D" id="3.90.1640.30">
    <property type="match status" value="1"/>
</dbReference>
<feature type="domain" description="DDH" evidence="7">
    <location>
        <begin position="76"/>
        <end position="220"/>
    </location>
</feature>
<keyword evidence="3" id="KW-0540">Nuclease</keyword>
<feature type="domain" description="Single-stranded-DNA-specific exonuclease RecJ C-terminal" evidence="9">
    <location>
        <begin position="563"/>
        <end position="747"/>
    </location>
</feature>
<dbReference type="AlphaFoldDB" id="I7L8Z6"/>
<dbReference type="SUPFAM" id="SSF64182">
    <property type="entry name" value="DHH phosphoesterases"/>
    <property type="match status" value="1"/>
</dbReference>
<evidence type="ECO:0000256" key="5">
    <source>
        <dbReference type="ARBA" id="ARBA00022839"/>
    </source>
</evidence>
<dbReference type="RefSeq" id="WP_008469659.1">
    <property type="nucleotide sequence ID" value="NZ_AYZP01000001.1"/>
</dbReference>
<dbReference type="GO" id="GO:0006310">
    <property type="term" value="P:DNA recombination"/>
    <property type="evidence" value="ECO:0007669"/>
    <property type="project" value="InterPro"/>
</dbReference>
<feature type="domain" description="DHHA1" evidence="8">
    <location>
        <begin position="341"/>
        <end position="433"/>
    </location>
</feature>
<evidence type="ECO:0000259" key="10">
    <source>
        <dbReference type="Pfam" id="PF17768"/>
    </source>
</evidence>
<dbReference type="InterPro" id="IPR004610">
    <property type="entry name" value="RecJ"/>
</dbReference>
<dbReference type="GO" id="GO:0003676">
    <property type="term" value="F:nucleic acid binding"/>
    <property type="evidence" value="ECO:0007669"/>
    <property type="project" value="InterPro"/>
</dbReference>
<dbReference type="PANTHER" id="PTHR30255:SF2">
    <property type="entry name" value="SINGLE-STRANDED-DNA-SPECIFIC EXONUCLEASE RECJ"/>
    <property type="match status" value="1"/>
</dbReference>
<accession>I7L8Z6</accession>
<organism evidence="11 12">
    <name type="scientific">Lactobacillus hominis DSM 23910 = CRBIP 24.179</name>
    <dbReference type="NCBI Taxonomy" id="1423758"/>
    <lineage>
        <taxon>Bacteria</taxon>
        <taxon>Bacillati</taxon>
        <taxon>Bacillota</taxon>
        <taxon>Bacilli</taxon>
        <taxon>Lactobacillales</taxon>
        <taxon>Lactobacillaceae</taxon>
        <taxon>Lactobacillus</taxon>
    </lineage>
</organism>
<evidence type="ECO:0000259" key="8">
    <source>
        <dbReference type="Pfam" id="PF02272"/>
    </source>
</evidence>
<dbReference type="InterPro" id="IPR038763">
    <property type="entry name" value="DHH_sf"/>
</dbReference>
<evidence type="ECO:0000256" key="1">
    <source>
        <dbReference type="ARBA" id="ARBA00005915"/>
    </source>
</evidence>